<proteinExistence type="predicted"/>
<accession>A0A2P2PCE1</accession>
<reference evidence="1" key="1">
    <citation type="submission" date="2018-02" db="EMBL/GenBank/DDBJ databases">
        <title>Rhizophora mucronata_Transcriptome.</title>
        <authorList>
            <person name="Meera S.P."/>
            <person name="Sreeshan A."/>
            <person name="Augustine A."/>
        </authorList>
    </citation>
    <scope>NUCLEOTIDE SEQUENCE</scope>
    <source>
        <tissue evidence="1">Leaf</tissue>
    </source>
</reference>
<dbReference type="AlphaFoldDB" id="A0A2P2PCE1"/>
<evidence type="ECO:0000313" key="1">
    <source>
        <dbReference type="EMBL" id="MBX52363.1"/>
    </source>
</evidence>
<name>A0A2P2PCE1_RHIMU</name>
<dbReference type="EMBL" id="GGEC01071879">
    <property type="protein sequence ID" value="MBX52363.1"/>
    <property type="molecule type" value="Transcribed_RNA"/>
</dbReference>
<protein>
    <submittedName>
        <fullName evidence="1">Uncharacterized protein</fullName>
    </submittedName>
</protein>
<organism evidence="1">
    <name type="scientific">Rhizophora mucronata</name>
    <name type="common">Asiatic mangrove</name>
    <dbReference type="NCBI Taxonomy" id="61149"/>
    <lineage>
        <taxon>Eukaryota</taxon>
        <taxon>Viridiplantae</taxon>
        <taxon>Streptophyta</taxon>
        <taxon>Embryophyta</taxon>
        <taxon>Tracheophyta</taxon>
        <taxon>Spermatophyta</taxon>
        <taxon>Magnoliopsida</taxon>
        <taxon>eudicotyledons</taxon>
        <taxon>Gunneridae</taxon>
        <taxon>Pentapetalae</taxon>
        <taxon>rosids</taxon>
        <taxon>fabids</taxon>
        <taxon>Malpighiales</taxon>
        <taxon>Rhizophoraceae</taxon>
        <taxon>Rhizophora</taxon>
    </lineage>
</organism>
<sequence length="25" mass="2969">MALPKNPRKIYFQQPLNQSADYFKA</sequence>